<feature type="compositionally biased region" description="Basic and acidic residues" evidence="2">
    <location>
        <begin position="320"/>
        <end position="329"/>
    </location>
</feature>
<comment type="caution">
    <text evidence="3">The sequence shown here is derived from an EMBL/GenBank/DDBJ whole genome shotgun (WGS) entry which is preliminary data.</text>
</comment>
<evidence type="ECO:0000313" key="4">
    <source>
        <dbReference type="Proteomes" id="UP000266649"/>
    </source>
</evidence>
<keyword evidence="4" id="KW-1185">Reference proteome</keyword>
<feature type="region of interest" description="Disordered" evidence="2">
    <location>
        <begin position="562"/>
        <end position="583"/>
    </location>
</feature>
<dbReference type="AlphaFoldDB" id="A0A398BL98"/>
<proteinExistence type="predicted"/>
<gene>
    <name evidence="3" type="ORF">D2N39_18400</name>
</gene>
<name>A0A398BL98_9RHOB</name>
<feature type="compositionally biased region" description="Basic and acidic residues" evidence="2">
    <location>
        <begin position="569"/>
        <end position="583"/>
    </location>
</feature>
<feature type="region of interest" description="Disordered" evidence="2">
    <location>
        <begin position="308"/>
        <end position="355"/>
    </location>
</feature>
<protein>
    <recommendedName>
        <fullName evidence="5">Sulfotransferase family protein</fullName>
    </recommendedName>
</protein>
<reference evidence="3 4" key="1">
    <citation type="submission" date="2018-09" db="EMBL/GenBank/DDBJ databases">
        <title>Gemmobacter lutimaris sp. nov., a marine bacterium isolated from tidal flat.</title>
        <authorList>
            <person name="Lee D.W."/>
            <person name="Yoo Y."/>
            <person name="Kim J.-J."/>
            <person name="Kim B.S."/>
        </authorList>
    </citation>
    <scope>NUCLEOTIDE SEQUENCE [LARGE SCALE GENOMIC DNA]</scope>
    <source>
        <strain evidence="3 4">YJ-T1-11</strain>
    </source>
</reference>
<dbReference type="EMBL" id="QXXQ01000014">
    <property type="protein sequence ID" value="RID90337.1"/>
    <property type="molecule type" value="Genomic_DNA"/>
</dbReference>
<dbReference type="RefSeq" id="WP_119136240.1">
    <property type="nucleotide sequence ID" value="NZ_QXXQ01000014.1"/>
</dbReference>
<evidence type="ECO:0008006" key="5">
    <source>
        <dbReference type="Google" id="ProtNLM"/>
    </source>
</evidence>
<dbReference type="OrthoDB" id="7210452at2"/>
<dbReference type="InterPro" id="IPR027417">
    <property type="entry name" value="P-loop_NTPase"/>
</dbReference>
<evidence type="ECO:0000256" key="2">
    <source>
        <dbReference type="SAM" id="MobiDB-lite"/>
    </source>
</evidence>
<feature type="coiled-coil region" evidence="1">
    <location>
        <begin position="754"/>
        <end position="856"/>
    </location>
</feature>
<dbReference type="SUPFAM" id="SSF52540">
    <property type="entry name" value="P-loop containing nucleoside triphosphate hydrolases"/>
    <property type="match status" value="1"/>
</dbReference>
<evidence type="ECO:0000313" key="3">
    <source>
        <dbReference type="EMBL" id="RID90337.1"/>
    </source>
</evidence>
<keyword evidence="1" id="KW-0175">Coiled coil</keyword>
<feature type="compositionally biased region" description="Basic and acidic residues" evidence="2">
    <location>
        <begin position="339"/>
        <end position="355"/>
    </location>
</feature>
<feature type="region of interest" description="Disordered" evidence="2">
    <location>
        <begin position="431"/>
        <end position="490"/>
    </location>
</feature>
<dbReference type="Proteomes" id="UP000266649">
    <property type="component" value="Unassembled WGS sequence"/>
</dbReference>
<organism evidence="3 4">
    <name type="scientific">Gemmobacter lutimaris</name>
    <dbReference type="NCBI Taxonomy" id="2306023"/>
    <lineage>
        <taxon>Bacteria</taxon>
        <taxon>Pseudomonadati</taxon>
        <taxon>Pseudomonadota</taxon>
        <taxon>Alphaproteobacteria</taxon>
        <taxon>Rhodobacterales</taxon>
        <taxon>Paracoccaceae</taxon>
        <taxon>Gemmobacter</taxon>
    </lineage>
</organism>
<accession>A0A398BL98</accession>
<dbReference type="Gene3D" id="3.40.50.300">
    <property type="entry name" value="P-loop containing nucleotide triphosphate hydrolases"/>
    <property type="match status" value="1"/>
</dbReference>
<evidence type="ECO:0000256" key="1">
    <source>
        <dbReference type="SAM" id="Coils"/>
    </source>
</evidence>
<sequence>MKTARKTKPRRADAARPSGAGRSALIVLGMHRSGTSALAGVLGQMGCDLPQDLMEPAPMNAKGFFESNRITGLNEELLASAGFTWYSVPRFPADWFASPKAGEFALRAQEVLRDEFGQSHLFVMKDPRICRLLPFWHDALETADCRPLHVCTHRHPLDVAASLTRWANYEPGYGLVLWLRHVLDAEAESRGRARVFTSYDRLLTDWTQEIGRIGQGLGLKWPRSPETAAPAVAGFLSNELRHFNQTADADRRGQVLPDWVAEAHAILDRWAVTGEDAADHPVLDRIRDGLDAASPSFVPIVRRSQELRLEGQNRQQSVERLSDEARNARQEAASHAANHRTEQKTRAAAEARAKELAQALDEIRASAESHAANHRAEQQARAAAEARVKDLAQALDEARASAESQAASLRAAQQARTAAESRANDLARALDEAHATADSHAANHRAEQQARAAAEARANDLATALTEARASAGSHAANHRAEQQARAAAEARANDLAAALAEARASADSHAANHRAEQLTRAAAEAGAEALTARIAEMQQMAELQAAEVQAGQDRAEALQARQEALEAELSRSEETRSQQEQDLHRLQSMLLQRSQEIDDMQRQHLEDQTRIATMEATLGQLRQAHADLDRRARRSAGHLDQMSRRVAAAMRRDLLARLDGSATPAAAAETPVELPAPDPALTEAAQAAIRSEYEARLTEAAVAQNRLAGASAALEAELAARDAALRAAEARHAADMARLEAEVRQLQAGTDTTSGLKQELTRLREAHAEAQKTGKAETDRLRKQARDATAEIRRLAAQMSQQAVELEESRAAAEARIAESVAEAEALRQAGHEEREALLARMREIEADNAALRDSTSWRVTAPLRKLSLAVRRRQD</sequence>